<comment type="caution">
    <text evidence="1">The sequence shown here is derived from an EMBL/GenBank/DDBJ whole genome shotgun (WGS) entry which is preliminary data.</text>
</comment>
<dbReference type="Proteomes" id="UP000604046">
    <property type="component" value="Unassembled WGS sequence"/>
</dbReference>
<evidence type="ECO:0000313" key="2">
    <source>
        <dbReference type="Proteomes" id="UP000604046"/>
    </source>
</evidence>
<keyword evidence="2" id="KW-1185">Reference proteome</keyword>
<reference evidence="1" key="1">
    <citation type="submission" date="2021-02" db="EMBL/GenBank/DDBJ databases">
        <authorList>
            <person name="Dougan E. K."/>
            <person name="Rhodes N."/>
            <person name="Thang M."/>
            <person name="Chan C."/>
        </authorList>
    </citation>
    <scope>NUCLEOTIDE SEQUENCE</scope>
</reference>
<proteinExistence type="predicted"/>
<gene>
    <name evidence="1" type="ORF">SNAT2548_LOCUS5337</name>
</gene>
<evidence type="ECO:0000313" key="1">
    <source>
        <dbReference type="EMBL" id="CAE7194671.1"/>
    </source>
</evidence>
<evidence type="ECO:0008006" key="3">
    <source>
        <dbReference type="Google" id="ProtNLM"/>
    </source>
</evidence>
<dbReference type="EMBL" id="CAJNDS010000341">
    <property type="protein sequence ID" value="CAE7194671.1"/>
    <property type="molecule type" value="Genomic_DNA"/>
</dbReference>
<dbReference type="AlphaFoldDB" id="A0A812J3E8"/>
<accession>A0A812J3E8</accession>
<sequence>MPDEDVQEVQVPKEFVAKLTGEGGRLHELKHMAGSDITITFQTRPELVNKAVAVIRGPKVSASLGAILLMQELSELIQIPVCRLTCAVVG</sequence>
<organism evidence="1 2">
    <name type="scientific">Symbiodinium natans</name>
    <dbReference type="NCBI Taxonomy" id="878477"/>
    <lineage>
        <taxon>Eukaryota</taxon>
        <taxon>Sar</taxon>
        <taxon>Alveolata</taxon>
        <taxon>Dinophyceae</taxon>
        <taxon>Suessiales</taxon>
        <taxon>Symbiodiniaceae</taxon>
        <taxon>Symbiodinium</taxon>
    </lineage>
</organism>
<dbReference type="OrthoDB" id="439984at2759"/>
<protein>
    <recommendedName>
        <fullName evidence="3">K Homology domain-containing protein</fullName>
    </recommendedName>
</protein>
<name>A0A812J3E8_9DINO</name>